<organism evidence="1">
    <name type="scientific">Talaromyces marneffei PM1</name>
    <dbReference type="NCBI Taxonomy" id="1077442"/>
    <lineage>
        <taxon>Eukaryota</taxon>
        <taxon>Fungi</taxon>
        <taxon>Dikarya</taxon>
        <taxon>Ascomycota</taxon>
        <taxon>Pezizomycotina</taxon>
        <taxon>Eurotiomycetes</taxon>
        <taxon>Eurotiomycetidae</taxon>
        <taxon>Eurotiales</taxon>
        <taxon>Trichocomaceae</taxon>
        <taxon>Talaromyces</taxon>
        <taxon>Talaromyces sect. Talaromyces</taxon>
    </lineage>
</organism>
<proteinExistence type="predicted"/>
<gene>
    <name evidence="1" type="ORF">GQ26_0430600</name>
</gene>
<reference evidence="1" key="2">
    <citation type="journal article" date="2014" name="PLoS Genet.">
        <title>Signature gene expression reveals novel clues to the molecular mechanisms of dimorphic transition in Penicillium marneffei.</title>
        <authorList>
            <person name="Yang E."/>
            <person name="Wang G."/>
            <person name="Cai J."/>
            <person name="Woo P.C."/>
            <person name="Lau S.K."/>
            <person name="Yuen K.-Y."/>
            <person name="Chow W.-N."/>
            <person name="Lin X."/>
        </authorList>
    </citation>
    <scope>NUCLEOTIDE SEQUENCE</scope>
    <source>
        <strain evidence="1">PM1</strain>
    </source>
</reference>
<dbReference type="EMBL" id="JPOX01000043">
    <property type="protein sequence ID" value="KFX42575.1"/>
    <property type="molecule type" value="Genomic_DNA"/>
</dbReference>
<name>A0A093URP8_TALMA</name>
<protein>
    <submittedName>
        <fullName evidence="1">Uncharacterized protein</fullName>
    </submittedName>
</protein>
<sequence>MDASTRAGPGASYNYAMEVLGYHVRKDLGRPNQEIIDGVKDEIDALYKISAPSGVSSISVKGLPRCTYFIEHGLAFLDTIKSYTRDQYPVRQSLRIVRLLQSQRGRVHMKSDQSLSIIKIAPERDPVTFRLSLPGSPLQGAVSRLVLFEDELLFVLGSVTIEIDNPNDTAIIWVGYSSNPVGMDILKTDVLDFVLKGAHEV</sequence>
<accession>A0A093URP8</accession>
<reference key="1">
    <citation type="journal article" date="2014" name="PLoS Genet.">
        <title>Signature Gene Expression Reveals Novel Clues to the Molecular Mechanisms of Dimorphic Transition in Penicillium marneffei.</title>
        <authorList>
            <person name="Yang E."/>
            <person name="Wang G."/>
            <person name="Cai J."/>
            <person name="Woo P.C."/>
            <person name="Lau S.K."/>
            <person name="Yuen K.-Y."/>
            <person name="Chow W.-N."/>
            <person name="Lin X."/>
        </authorList>
    </citation>
    <scope>NUCLEOTIDE SEQUENCE [LARGE SCALE GENOMIC DNA]</scope>
    <source>
        <strain>PM1</strain>
    </source>
</reference>
<evidence type="ECO:0000313" key="1">
    <source>
        <dbReference type="EMBL" id="KFX42575.1"/>
    </source>
</evidence>
<dbReference type="HOGENOM" id="CLU_1360830_0_0_1"/>
<comment type="caution">
    <text evidence="1">The sequence shown here is derived from an EMBL/GenBank/DDBJ whole genome shotgun (WGS) entry which is preliminary data.</text>
</comment>
<dbReference type="AlphaFoldDB" id="A0A093URP8"/>